<dbReference type="CDD" id="cd05233">
    <property type="entry name" value="SDR_c"/>
    <property type="match status" value="1"/>
</dbReference>
<evidence type="ECO:0000313" key="4">
    <source>
        <dbReference type="Proteomes" id="UP000315677"/>
    </source>
</evidence>
<evidence type="ECO:0000313" key="3">
    <source>
        <dbReference type="EMBL" id="TQM11539.1"/>
    </source>
</evidence>
<gene>
    <name evidence="3" type="ORF">FB558_4104</name>
</gene>
<dbReference type="OrthoDB" id="517007at2"/>
<dbReference type="InterPro" id="IPR002347">
    <property type="entry name" value="SDR_fam"/>
</dbReference>
<dbReference type="Pfam" id="PF13561">
    <property type="entry name" value="adh_short_C2"/>
    <property type="match status" value="1"/>
</dbReference>
<dbReference type="PRINTS" id="PR00081">
    <property type="entry name" value="GDHRDH"/>
</dbReference>
<dbReference type="Gene3D" id="3.40.50.720">
    <property type="entry name" value="NAD(P)-binding Rossmann-like Domain"/>
    <property type="match status" value="1"/>
</dbReference>
<dbReference type="PRINTS" id="PR00080">
    <property type="entry name" value="SDRFAMILY"/>
</dbReference>
<dbReference type="FunFam" id="3.40.50.720:FF:000084">
    <property type="entry name" value="Short-chain dehydrogenase reductase"/>
    <property type="match status" value="1"/>
</dbReference>
<dbReference type="GO" id="GO:0016491">
    <property type="term" value="F:oxidoreductase activity"/>
    <property type="evidence" value="ECO:0007669"/>
    <property type="project" value="UniProtKB-KW"/>
</dbReference>
<protein>
    <submittedName>
        <fullName evidence="3">NAD(P)-dependent dehydrogenase (Short-subunit alcohol dehydrogenase family)</fullName>
    </submittedName>
</protein>
<dbReference type="PANTHER" id="PTHR24321:SF8">
    <property type="entry name" value="ESTRADIOL 17-BETA-DEHYDROGENASE 8-RELATED"/>
    <property type="match status" value="1"/>
</dbReference>
<accession>A0A543DQF6</accession>
<dbReference type="AlphaFoldDB" id="A0A543DQF6"/>
<keyword evidence="4" id="KW-1185">Reference proteome</keyword>
<proteinExistence type="inferred from homology"/>
<dbReference type="SUPFAM" id="SSF51735">
    <property type="entry name" value="NAD(P)-binding Rossmann-fold domains"/>
    <property type="match status" value="1"/>
</dbReference>
<dbReference type="PANTHER" id="PTHR24321">
    <property type="entry name" value="DEHYDROGENASES, SHORT CHAIN"/>
    <property type="match status" value="1"/>
</dbReference>
<keyword evidence="2" id="KW-0560">Oxidoreductase</keyword>
<dbReference type="InterPro" id="IPR036291">
    <property type="entry name" value="NAD(P)-bd_dom_sf"/>
</dbReference>
<sequence length="240" mass="24476">MGREVALALAAAGAKVAVADRDESSAEAVATAITATGGVALTIPVDVTSEPQVIHMLTTACSTFGGLDGAFNNAGIAVAGEYAFGTPLTQVALEDFRSMVDVNTIGMFLCLKHELRLLRGPGVSIVNNASVAGLIGLANGAPYVASKHAAVGLTKAAALEAAPLGIRVNSVCPGFVETPMLLEHATKEGRQRRENATPLGRLARPHEVADLVAWLLSPASSFVIGSNLTVDGGLSAGSRH</sequence>
<organism evidence="3 4">
    <name type="scientific">Pseudonocardia kunmingensis</name>
    <dbReference type="NCBI Taxonomy" id="630975"/>
    <lineage>
        <taxon>Bacteria</taxon>
        <taxon>Bacillati</taxon>
        <taxon>Actinomycetota</taxon>
        <taxon>Actinomycetes</taxon>
        <taxon>Pseudonocardiales</taxon>
        <taxon>Pseudonocardiaceae</taxon>
        <taxon>Pseudonocardia</taxon>
    </lineage>
</organism>
<dbReference type="PROSITE" id="PS00061">
    <property type="entry name" value="ADH_SHORT"/>
    <property type="match status" value="1"/>
</dbReference>
<dbReference type="Proteomes" id="UP000315677">
    <property type="component" value="Unassembled WGS sequence"/>
</dbReference>
<dbReference type="InterPro" id="IPR020904">
    <property type="entry name" value="Sc_DH/Rdtase_CS"/>
</dbReference>
<comment type="similarity">
    <text evidence="1">Belongs to the short-chain dehydrogenases/reductases (SDR) family.</text>
</comment>
<evidence type="ECO:0000256" key="2">
    <source>
        <dbReference type="ARBA" id="ARBA00023002"/>
    </source>
</evidence>
<dbReference type="EMBL" id="VFPA01000002">
    <property type="protein sequence ID" value="TQM11539.1"/>
    <property type="molecule type" value="Genomic_DNA"/>
</dbReference>
<comment type="caution">
    <text evidence="3">The sequence shown here is derived from an EMBL/GenBank/DDBJ whole genome shotgun (WGS) entry which is preliminary data.</text>
</comment>
<evidence type="ECO:0000256" key="1">
    <source>
        <dbReference type="ARBA" id="ARBA00006484"/>
    </source>
</evidence>
<name>A0A543DQF6_9PSEU</name>
<reference evidence="3 4" key="1">
    <citation type="submission" date="2019-06" db="EMBL/GenBank/DDBJ databases">
        <title>Sequencing the genomes of 1000 actinobacteria strains.</title>
        <authorList>
            <person name="Klenk H.-P."/>
        </authorList>
    </citation>
    <scope>NUCLEOTIDE SEQUENCE [LARGE SCALE GENOMIC DNA]</scope>
    <source>
        <strain evidence="3 4">DSM 45301</strain>
    </source>
</reference>